<dbReference type="EMBL" id="JBBNAG010000008">
    <property type="protein sequence ID" value="KAK9111777.1"/>
    <property type="molecule type" value="Genomic_DNA"/>
</dbReference>
<sequence length="78" mass="7735">MPTRSTADGGGYAKASAAQQRLGERTTSAAPAVSQQRQGRRHGGSTCADSGSSDGSGATPGAGRGPATIPAAPRLRRQ</sequence>
<evidence type="ECO:0000313" key="2">
    <source>
        <dbReference type="EMBL" id="KAK9111777.1"/>
    </source>
</evidence>
<organism evidence="2 3">
    <name type="scientific">Stephania cephalantha</name>
    <dbReference type="NCBI Taxonomy" id="152367"/>
    <lineage>
        <taxon>Eukaryota</taxon>
        <taxon>Viridiplantae</taxon>
        <taxon>Streptophyta</taxon>
        <taxon>Embryophyta</taxon>
        <taxon>Tracheophyta</taxon>
        <taxon>Spermatophyta</taxon>
        <taxon>Magnoliopsida</taxon>
        <taxon>Ranunculales</taxon>
        <taxon>Menispermaceae</taxon>
        <taxon>Menispermoideae</taxon>
        <taxon>Cissampelideae</taxon>
        <taxon>Stephania</taxon>
    </lineage>
</organism>
<evidence type="ECO:0000313" key="3">
    <source>
        <dbReference type="Proteomes" id="UP001419268"/>
    </source>
</evidence>
<proteinExistence type="predicted"/>
<comment type="caution">
    <text evidence="2">The sequence shown here is derived from an EMBL/GenBank/DDBJ whole genome shotgun (WGS) entry which is preliminary data.</text>
</comment>
<dbReference type="AlphaFoldDB" id="A0AAP0IAS5"/>
<reference evidence="2 3" key="1">
    <citation type="submission" date="2024-01" db="EMBL/GenBank/DDBJ databases">
        <title>Genome assemblies of Stephania.</title>
        <authorList>
            <person name="Yang L."/>
        </authorList>
    </citation>
    <scope>NUCLEOTIDE SEQUENCE [LARGE SCALE GENOMIC DNA]</scope>
    <source>
        <strain evidence="2">JXDWG</strain>
        <tissue evidence="2">Leaf</tissue>
    </source>
</reference>
<gene>
    <name evidence="2" type="ORF">Scep_019296</name>
</gene>
<feature type="region of interest" description="Disordered" evidence="1">
    <location>
        <begin position="1"/>
        <end position="78"/>
    </location>
</feature>
<dbReference type="Proteomes" id="UP001419268">
    <property type="component" value="Unassembled WGS sequence"/>
</dbReference>
<keyword evidence="3" id="KW-1185">Reference proteome</keyword>
<feature type="compositionally biased region" description="Low complexity" evidence="1">
    <location>
        <begin position="44"/>
        <end position="57"/>
    </location>
</feature>
<name>A0AAP0IAS5_9MAGN</name>
<protein>
    <submittedName>
        <fullName evidence="2">Uncharacterized protein</fullName>
    </submittedName>
</protein>
<evidence type="ECO:0000256" key="1">
    <source>
        <dbReference type="SAM" id="MobiDB-lite"/>
    </source>
</evidence>
<accession>A0AAP0IAS5</accession>
<feature type="compositionally biased region" description="Polar residues" evidence="1">
    <location>
        <begin position="25"/>
        <end position="37"/>
    </location>
</feature>
<feature type="compositionally biased region" description="Low complexity" evidence="1">
    <location>
        <begin position="65"/>
        <end position="78"/>
    </location>
</feature>